<evidence type="ECO:0000313" key="2">
    <source>
        <dbReference type="EMBL" id="RMI98462.1"/>
    </source>
</evidence>
<feature type="signal peptide" evidence="1">
    <location>
        <begin position="1"/>
        <end position="16"/>
    </location>
</feature>
<gene>
    <name evidence="2" type="ORF">CDV36_016096</name>
</gene>
<feature type="chain" id="PRO_5018111115" description="Ricin B lectin domain-containing protein" evidence="1">
    <location>
        <begin position="17"/>
        <end position="171"/>
    </location>
</feature>
<evidence type="ECO:0000256" key="1">
    <source>
        <dbReference type="SAM" id="SignalP"/>
    </source>
</evidence>
<protein>
    <recommendedName>
        <fullName evidence="4">Ricin B lectin domain-containing protein</fullName>
    </recommendedName>
</protein>
<dbReference type="AlphaFoldDB" id="A0A3M2QZK7"/>
<keyword evidence="3" id="KW-1185">Reference proteome</keyword>
<sequence length="171" mass="18700">MRSSALLTIFCSLSLAAVIPRNTVWDDHCCFTLHDVSTGATVQENDANGYLFFNAGQTDGFFCIDLSNPLDQLRDHLYNACFINPPDGSVKCIDPTPGFQSWTLKKVGSDTLLLHDGDSTFNHCPKPSTSAKGTVLYSNNHPNVASCKKTTLKAKNFQGTCKNFSARSEVE</sequence>
<comment type="caution">
    <text evidence="2">The sequence shown here is derived from an EMBL/GenBank/DDBJ whole genome shotgun (WGS) entry which is preliminary data.</text>
</comment>
<reference evidence="2 3" key="1">
    <citation type="submission" date="2017-06" db="EMBL/GenBank/DDBJ databases">
        <title>Comparative genomic analysis of Ambrosia Fusariam Clade fungi.</title>
        <authorList>
            <person name="Stajich J.E."/>
            <person name="Carrillo J."/>
            <person name="Kijimoto T."/>
            <person name="Eskalen A."/>
            <person name="O'Donnell K."/>
            <person name="Kasson M."/>
        </authorList>
    </citation>
    <scope>NUCLEOTIDE SEQUENCE [LARGE SCALE GENOMIC DNA]</scope>
    <source>
        <strain evidence="2">UCR3666</strain>
    </source>
</reference>
<name>A0A3M2QZK7_9HYPO</name>
<accession>A0A3M2QZK7</accession>
<organism evidence="2 3">
    <name type="scientific">Fusarium kuroshium</name>
    <dbReference type="NCBI Taxonomy" id="2010991"/>
    <lineage>
        <taxon>Eukaryota</taxon>
        <taxon>Fungi</taxon>
        <taxon>Dikarya</taxon>
        <taxon>Ascomycota</taxon>
        <taxon>Pezizomycotina</taxon>
        <taxon>Sordariomycetes</taxon>
        <taxon>Hypocreomycetidae</taxon>
        <taxon>Hypocreales</taxon>
        <taxon>Nectriaceae</taxon>
        <taxon>Fusarium</taxon>
        <taxon>Fusarium solani species complex</taxon>
    </lineage>
</organism>
<proteinExistence type="predicted"/>
<dbReference type="OrthoDB" id="4912193at2759"/>
<evidence type="ECO:0008006" key="4">
    <source>
        <dbReference type="Google" id="ProtNLM"/>
    </source>
</evidence>
<keyword evidence="1" id="KW-0732">Signal</keyword>
<dbReference type="Proteomes" id="UP000277212">
    <property type="component" value="Unassembled WGS sequence"/>
</dbReference>
<evidence type="ECO:0000313" key="3">
    <source>
        <dbReference type="Proteomes" id="UP000277212"/>
    </source>
</evidence>
<dbReference type="EMBL" id="NKUJ01000770">
    <property type="protein sequence ID" value="RMI98462.1"/>
    <property type="molecule type" value="Genomic_DNA"/>
</dbReference>